<reference evidence="2 3" key="1">
    <citation type="journal article" date="2013" name="PLoS ONE">
        <title>Predicting the Proteins of Angomonas deanei, Strigomonas culicis and Their Respective Endosymbionts Reveals New Aspects of the Trypanosomatidae Family.</title>
        <authorList>
            <person name="Motta M.C."/>
            <person name="Martins A.C."/>
            <person name="de Souza S.S."/>
            <person name="Catta-Preta C.M."/>
            <person name="Silva R."/>
            <person name="Klein C.C."/>
            <person name="de Almeida L.G."/>
            <person name="de Lima Cunha O."/>
            <person name="Ciapina L.P."/>
            <person name="Brocchi M."/>
            <person name="Colabardini A.C."/>
            <person name="de Araujo Lima B."/>
            <person name="Machado C.R."/>
            <person name="de Almeida Soares C.M."/>
            <person name="Probst C.M."/>
            <person name="de Menezes C.B."/>
            <person name="Thompson C.E."/>
            <person name="Bartholomeu D.C."/>
            <person name="Gradia D.F."/>
            <person name="Pavoni D.P."/>
            <person name="Grisard E.C."/>
            <person name="Fantinatti-Garboggini F."/>
            <person name="Marchini F.K."/>
            <person name="Rodrigues-Luiz G.F."/>
            <person name="Wagner G."/>
            <person name="Goldman G.H."/>
            <person name="Fietto J.L."/>
            <person name="Elias M.C."/>
            <person name="Goldman M.H."/>
            <person name="Sagot M.F."/>
            <person name="Pereira M."/>
            <person name="Stoco P.H."/>
            <person name="de Mendonca-Neto R.P."/>
            <person name="Teixeira S.M."/>
            <person name="Maciel T.E."/>
            <person name="de Oliveira Mendes T.A."/>
            <person name="Urmenyi T.P."/>
            <person name="de Souza W."/>
            <person name="Schenkman S."/>
            <person name="de Vasconcelos A.T."/>
        </authorList>
    </citation>
    <scope>NUCLEOTIDE SEQUENCE [LARGE SCALE GENOMIC DNA]</scope>
</reference>
<keyword evidence="3" id="KW-1185">Reference proteome</keyword>
<name>S9TKH5_9TRYP</name>
<gene>
    <name evidence="2" type="ORF">STCU_10956</name>
</gene>
<evidence type="ECO:0000256" key="1">
    <source>
        <dbReference type="SAM" id="Coils"/>
    </source>
</evidence>
<comment type="caution">
    <text evidence="2">The sequence shown here is derived from an EMBL/GenBank/DDBJ whole genome shotgun (WGS) entry which is preliminary data.</text>
</comment>
<feature type="coiled-coil region" evidence="1">
    <location>
        <begin position="298"/>
        <end position="375"/>
    </location>
</feature>
<sequence length="469" mass="52810">MVKKAKGKKKGITVVAPEPPLDDVEAVLKWNRVLETGGSNTTAPTTVSTATSNPLNIAVYDVSHSDQGLLFTNDPYPNSQRAVEHHLEAESRVRAAQDEVQEAKFMLEDFDQLHIAESAEIKKEKQRIISNLNATLVDFDALLSQISDEITGVTNCFLDEKESVLSHVRDLILGDIEIEKAFEEREHYQQKCQEEMDLFFQEQRAHVSWVEAKQSAAADAQQKALAEMTKSLQNTIKSLFLSVFAQKKEGDANESRSLLITELSKLEKETSSAQKWSETSSQGLKELHRLIKLESDKLQLSTARRETLQKQIESLNDTLLQQQKIIDQKSLVPRSETERASTDYPTLLIAAKNELEQLNEELLNMQENVDALRNMQNTDELYRPVSFPDDVVPTERNSLDHETNVELRSVVVRAFLEIIDLLHVLDGDSSSASADANVANLATLSVEDRRAVQNYVAKSINAYFQRKGF</sequence>
<protein>
    <submittedName>
        <fullName evidence="2">Uncharacterized protein</fullName>
    </submittedName>
</protein>
<dbReference type="EMBL" id="ATMH01010854">
    <property type="protein sequence ID" value="EPY16843.1"/>
    <property type="molecule type" value="Genomic_DNA"/>
</dbReference>
<dbReference type="AlphaFoldDB" id="S9TKH5"/>
<dbReference type="OrthoDB" id="264095at2759"/>
<accession>S9TKH5</accession>
<keyword evidence="1" id="KW-0175">Coiled coil</keyword>
<organism evidence="2 3">
    <name type="scientific">Strigomonas culicis</name>
    <dbReference type="NCBI Taxonomy" id="28005"/>
    <lineage>
        <taxon>Eukaryota</taxon>
        <taxon>Discoba</taxon>
        <taxon>Euglenozoa</taxon>
        <taxon>Kinetoplastea</taxon>
        <taxon>Metakinetoplastina</taxon>
        <taxon>Trypanosomatida</taxon>
        <taxon>Trypanosomatidae</taxon>
        <taxon>Strigomonadinae</taxon>
        <taxon>Strigomonas</taxon>
    </lineage>
</organism>
<evidence type="ECO:0000313" key="2">
    <source>
        <dbReference type="EMBL" id="EPY16843.1"/>
    </source>
</evidence>
<proteinExistence type="predicted"/>
<dbReference type="Proteomes" id="UP000015354">
    <property type="component" value="Unassembled WGS sequence"/>
</dbReference>
<evidence type="ECO:0000313" key="3">
    <source>
        <dbReference type="Proteomes" id="UP000015354"/>
    </source>
</evidence>